<evidence type="ECO:0000256" key="2">
    <source>
        <dbReference type="ARBA" id="ARBA00023445"/>
    </source>
</evidence>
<dbReference type="InterPro" id="IPR036291">
    <property type="entry name" value="NAD(P)-bd_dom_sf"/>
</dbReference>
<dbReference type="GO" id="GO:0016616">
    <property type="term" value="F:oxidoreductase activity, acting on the CH-OH group of donors, NAD or NADP as acceptor"/>
    <property type="evidence" value="ECO:0007669"/>
    <property type="project" value="TreeGrafter"/>
</dbReference>
<dbReference type="InterPro" id="IPR001509">
    <property type="entry name" value="Epimerase_deHydtase"/>
</dbReference>
<dbReference type="OrthoDB" id="2735536at2759"/>
<dbReference type="InterPro" id="IPR050425">
    <property type="entry name" value="NAD(P)_dehydrat-like"/>
</dbReference>
<dbReference type="EMBL" id="LSBJ02000005">
    <property type="protein sequence ID" value="OAQ64093.1"/>
    <property type="molecule type" value="Genomic_DNA"/>
</dbReference>
<dbReference type="Gene3D" id="3.40.50.720">
    <property type="entry name" value="NAD(P)-binding Rossmann-like Domain"/>
    <property type="match status" value="1"/>
</dbReference>
<dbReference type="PANTHER" id="PTHR10366">
    <property type="entry name" value="NAD DEPENDENT EPIMERASE/DEHYDRATASE"/>
    <property type="match status" value="1"/>
</dbReference>
<dbReference type="STRING" id="1380566.A0A179FGG8"/>
<proteinExistence type="inferred from homology"/>
<dbReference type="AlphaFoldDB" id="A0A179FGG8"/>
<gene>
    <name evidence="4" type="ORF">VFPPC_05430</name>
</gene>
<name>A0A179FGG8_METCM</name>
<dbReference type="RefSeq" id="XP_018141407.1">
    <property type="nucleotide sequence ID" value="XM_018284627.1"/>
</dbReference>
<comment type="caution">
    <text evidence="4">The sequence shown here is derived from an EMBL/GenBank/DDBJ whole genome shotgun (WGS) entry which is preliminary data.</text>
</comment>
<dbReference type="KEGG" id="pchm:VFPPC_05430"/>
<dbReference type="Pfam" id="PF01370">
    <property type="entry name" value="Epimerase"/>
    <property type="match status" value="1"/>
</dbReference>
<protein>
    <submittedName>
        <fullName evidence="4">Aldehyde reductase protein</fullName>
    </submittedName>
</protein>
<evidence type="ECO:0000313" key="4">
    <source>
        <dbReference type="EMBL" id="OAQ64093.1"/>
    </source>
</evidence>
<evidence type="ECO:0000256" key="1">
    <source>
        <dbReference type="ARBA" id="ARBA00023002"/>
    </source>
</evidence>
<dbReference type="GeneID" id="28848621"/>
<evidence type="ECO:0000259" key="3">
    <source>
        <dbReference type="Pfam" id="PF01370"/>
    </source>
</evidence>
<sequence length="343" mass="37642">MFASESPVLQPGCKILVTGASGFVGSHVADQLLSAGYKVRGTTRDTAKNAWLVTLFETRYGVGSFELVSVPNLALDEALDAVLEDISGVVHAASDMTFDSDPNKVIPPMILATVTLAKAAAKRPNIKRFVFTSSCAAAASPVPGVWRWIGKDSWNDEAIAQAWAPPPYSPERGFSVYAASKTQCERELWRWYQESSPGFVLNTVLPSMNMGLSLDPANQGHPSTSGLIEAVYKGYIEATNGAAQYFYVDVQDNARLHVAALLHPQIKDERIFAYAAPYTWRDVQTKLSELYPNKSFVPEIEPSKLERSHIELAEKAEVLLKEMGREGWTSLEETLLANTRDLA</sequence>
<dbReference type="PANTHER" id="PTHR10366:SF562">
    <property type="entry name" value="ALDEHYDE REDUCTASE II (AFU_ORTHOLOGUE AFUA_1G11360)"/>
    <property type="match status" value="1"/>
</dbReference>
<keyword evidence="1" id="KW-0560">Oxidoreductase</keyword>
<evidence type="ECO:0000313" key="5">
    <source>
        <dbReference type="Proteomes" id="UP000078397"/>
    </source>
</evidence>
<feature type="domain" description="NAD-dependent epimerase/dehydratase" evidence="3">
    <location>
        <begin position="15"/>
        <end position="266"/>
    </location>
</feature>
<dbReference type="Proteomes" id="UP000078397">
    <property type="component" value="Unassembled WGS sequence"/>
</dbReference>
<accession>A0A179FGG8</accession>
<organism evidence="4 5">
    <name type="scientific">Pochonia chlamydosporia 170</name>
    <dbReference type="NCBI Taxonomy" id="1380566"/>
    <lineage>
        <taxon>Eukaryota</taxon>
        <taxon>Fungi</taxon>
        <taxon>Dikarya</taxon>
        <taxon>Ascomycota</taxon>
        <taxon>Pezizomycotina</taxon>
        <taxon>Sordariomycetes</taxon>
        <taxon>Hypocreomycetidae</taxon>
        <taxon>Hypocreales</taxon>
        <taxon>Clavicipitaceae</taxon>
        <taxon>Pochonia</taxon>
    </lineage>
</organism>
<keyword evidence="5" id="KW-1185">Reference proteome</keyword>
<dbReference type="SUPFAM" id="SSF51735">
    <property type="entry name" value="NAD(P)-binding Rossmann-fold domains"/>
    <property type="match status" value="1"/>
</dbReference>
<reference evidence="4 5" key="1">
    <citation type="journal article" date="2016" name="PLoS Pathog.">
        <title>Biosynthesis of antibiotic leucinostatins in bio-control fungus Purpureocillium lilacinum and their inhibition on phytophthora revealed by genome mining.</title>
        <authorList>
            <person name="Wang G."/>
            <person name="Liu Z."/>
            <person name="Lin R."/>
            <person name="Li E."/>
            <person name="Mao Z."/>
            <person name="Ling J."/>
            <person name="Yang Y."/>
            <person name="Yin W.B."/>
            <person name="Xie B."/>
        </authorList>
    </citation>
    <scope>NUCLEOTIDE SEQUENCE [LARGE SCALE GENOMIC DNA]</scope>
    <source>
        <strain evidence="4">170</strain>
    </source>
</reference>
<comment type="similarity">
    <text evidence="2">Belongs to the NAD(P)-dependent epimerase/dehydratase family. Dihydroflavonol-4-reductase subfamily.</text>
</comment>